<comment type="caution">
    <text evidence="2">The sequence shown here is derived from an EMBL/GenBank/DDBJ whole genome shotgun (WGS) entry which is preliminary data.</text>
</comment>
<dbReference type="InterPro" id="IPR001455">
    <property type="entry name" value="TusA-like"/>
</dbReference>
<dbReference type="OrthoDB" id="9794210at2"/>
<sequence>MTKYETFLLDVSSKICPMTTVYVRARLDTMTSGQKIKVIVKGDEPRKNVTASVLALGHKIIENLPYQEDTDLYCLLILKA</sequence>
<dbReference type="AlphaFoldDB" id="A0A1B6VJ83"/>
<reference evidence="2 3" key="1">
    <citation type="submission" date="2016-03" db="EMBL/GenBank/DDBJ databases">
        <title>Draft genome sequence of Gluconobacter cerinus strain CECT 9110.</title>
        <authorList>
            <person name="Sainz F."/>
            <person name="Mas A."/>
            <person name="Torija M.J."/>
        </authorList>
    </citation>
    <scope>NUCLEOTIDE SEQUENCE [LARGE SCALE GENOMIC DNA]</scope>
    <source>
        <strain evidence="2 3">CECT 9110</strain>
    </source>
</reference>
<dbReference type="SUPFAM" id="SSF64307">
    <property type="entry name" value="SirA-like"/>
    <property type="match status" value="1"/>
</dbReference>
<evidence type="ECO:0000313" key="2">
    <source>
        <dbReference type="EMBL" id="OAJ67281.1"/>
    </source>
</evidence>
<accession>A0A1B6VJ83</accession>
<name>A0A1B6VJ83_9PROT</name>
<dbReference type="Gene3D" id="3.30.110.40">
    <property type="entry name" value="TusA-like domain"/>
    <property type="match status" value="1"/>
</dbReference>
<organism evidence="2 3">
    <name type="scientific">Gluconobacter cerinus</name>
    <dbReference type="NCBI Taxonomy" id="38307"/>
    <lineage>
        <taxon>Bacteria</taxon>
        <taxon>Pseudomonadati</taxon>
        <taxon>Pseudomonadota</taxon>
        <taxon>Alphaproteobacteria</taxon>
        <taxon>Acetobacterales</taxon>
        <taxon>Acetobacteraceae</taxon>
        <taxon>Gluconobacter</taxon>
    </lineage>
</organism>
<feature type="domain" description="UPF0033" evidence="1">
    <location>
        <begin position="9"/>
        <end position="63"/>
    </location>
</feature>
<dbReference type="CDD" id="cd00291">
    <property type="entry name" value="SirA_YedF_YeeD"/>
    <property type="match status" value="1"/>
</dbReference>
<dbReference type="EMBL" id="LUTU01000008">
    <property type="protein sequence ID" value="OAJ67281.1"/>
    <property type="molecule type" value="Genomic_DNA"/>
</dbReference>
<protein>
    <submittedName>
        <fullName evidence="2">SirA family protein</fullName>
    </submittedName>
</protein>
<evidence type="ECO:0000259" key="1">
    <source>
        <dbReference type="Pfam" id="PF01206"/>
    </source>
</evidence>
<evidence type="ECO:0000313" key="3">
    <source>
        <dbReference type="Proteomes" id="UP000077786"/>
    </source>
</evidence>
<dbReference type="Proteomes" id="UP000077786">
    <property type="component" value="Unassembled WGS sequence"/>
</dbReference>
<gene>
    <name evidence="2" type="ORF">A0123_01877</name>
</gene>
<dbReference type="InterPro" id="IPR036868">
    <property type="entry name" value="TusA-like_sf"/>
</dbReference>
<proteinExistence type="predicted"/>
<dbReference type="RefSeq" id="WP_046900663.1">
    <property type="nucleotide sequence ID" value="NZ_JAERLC010000003.1"/>
</dbReference>
<dbReference type="Pfam" id="PF01206">
    <property type="entry name" value="TusA"/>
    <property type="match status" value="1"/>
</dbReference>